<evidence type="ECO:0008006" key="4">
    <source>
        <dbReference type="Google" id="ProtNLM"/>
    </source>
</evidence>
<protein>
    <recommendedName>
        <fullName evidence="4">VCBS repeat-containing protein</fullName>
    </recommendedName>
</protein>
<proteinExistence type="predicted"/>
<dbReference type="Proteomes" id="UP000019678">
    <property type="component" value="Unassembled WGS sequence"/>
</dbReference>
<reference evidence="2 3" key="1">
    <citation type="submission" date="2013-05" db="EMBL/GenBank/DDBJ databases">
        <title>Genome assembly of Chondromyces apiculatus DSM 436.</title>
        <authorList>
            <person name="Sharma G."/>
            <person name="Khatri I."/>
            <person name="Kaur C."/>
            <person name="Mayilraj S."/>
            <person name="Subramanian S."/>
        </authorList>
    </citation>
    <scope>NUCLEOTIDE SEQUENCE [LARGE SCALE GENOMIC DNA]</scope>
    <source>
        <strain evidence="2 3">DSM 436</strain>
    </source>
</reference>
<accession>A0A017TEJ1</accession>
<evidence type="ECO:0000313" key="3">
    <source>
        <dbReference type="Proteomes" id="UP000019678"/>
    </source>
</evidence>
<feature type="chain" id="PRO_5001500261" description="VCBS repeat-containing protein" evidence="1">
    <location>
        <begin position="35"/>
        <end position="345"/>
    </location>
</feature>
<sequence length="345" mass="37097">MSAHHSRIPRLSRVSVFALPAALSTLLLGASASAMNLFVFHVDNPVGENHGYYRVGRDLDRNGDARSFTAVKTIPGWFGSANQGADIAIADIDDDGLDDLVALHIDNPGGENHGYYRVGYGLTASGNLRWGWSDLLAIPGWFGAEDQGAGLAVADLDRNGSPDLLVFHIDNPGGENHGYYRVGWDLDASGEALSWSEPIMIPGWFGSENQGGAIAVGDIDRNQRLDLLVFHIDNPQGENRGYYRIGWNLNAHGNASRWSNVKTVPGWFGSENQGAGVALGDVNRDGWLDLLAFHIDNPGGENHGYYRVGYGLNTAGDLTRGWTSPKLVAGWFGSENQGAGIAITP</sequence>
<evidence type="ECO:0000313" key="2">
    <source>
        <dbReference type="EMBL" id="EYF07708.1"/>
    </source>
</evidence>
<feature type="signal peptide" evidence="1">
    <location>
        <begin position="1"/>
        <end position="34"/>
    </location>
</feature>
<name>A0A017TEJ1_9BACT</name>
<organism evidence="2 3">
    <name type="scientific">Chondromyces apiculatus DSM 436</name>
    <dbReference type="NCBI Taxonomy" id="1192034"/>
    <lineage>
        <taxon>Bacteria</taxon>
        <taxon>Pseudomonadati</taxon>
        <taxon>Myxococcota</taxon>
        <taxon>Polyangia</taxon>
        <taxon>Polyangiales</taxon>
        <taxon>Polyangiaceae</taxon>
        <taxon>Chondromyces</taxon>
    </lineage>
</organism>
<comment type="caution">
    <text evidence="2">The sequence shown here is derived from an EMBL/GenBank/DDBJ whole genome shotgun (WGS) entry which is preliminary data.</text>
</comment>
<dbReference type="STRING" id="1192034.CAP_8209"/>
<dbReference type="EMBL" id="ASRX01000008">
    <property type="protein sequence ID" value="EYF07708.1"/>
    <property type="molecule type" value="Genomic_DNA"/>
</dbReference>
<dbReference type="AlphaFoldDB" id="A0A017TEJ1"/>
<dbReference type="OrthoDB" id="5492154at2"/>
<dbReference type="InterPro" id="IPR028994">
    <property type="entry name" value="Integrin_alpha_N"/>
</dbReference>
<evidence type="ECO:0000256" key="1">
    <source>
        <dbReference type="SAM" id="SignalP"/>
    </source>
</evidence>
<dbReference type="Gene3D" id="2.130.10.130">
    <property type="entry name" value="Integrin alpha, N-terminal"/>
    <property type="match status" value="2"/>
</dbReference>
<keyword evidence="3" id="KW-1185">Reference proteome</keyword>
<gene>
    <name evidence="2" type="ORF">CAP_8209</name>
</gene>
<keyword evidence="1" id="KW-0732">Signal</keyword>
<dbReference type="eggNOG" id="ENOG5032UQZ">
    <property type="taxonomic scope" value="Bacteria"/>
</dbReference>
<dbReference type="SUPFAM" id="SSF69318">
    <property type="entry name" value="Integrin alpha N-terminal domain"/>
    <property type="match status" value="1"/>
</dbReference>